<proteinExistence type="predicted"/>
<name>A0A0B6YAL9_9EUPU</name>
<protein>
    <submittedName>
        <fullName evidence="1">Uncharacterized protein</fullName>
    </submittedName>
</protein>
<dbReference type="InterPro" id="IPR052724">
    <property type="entry name" value="GT117_domain-containing"/>
</dbReference>
<feature type="non-terminal residue" evidence="1">
    <location>
        <position position="107"/>
    </location>
</feature>
<reference evidence="1" key="1">
    <citation type="submission" date="2014-12" db="EMBL/GenBank/DDBJ databases">
        <title>Insight into the proteome of Arion vulgaris.</title>
        <authorList>
            <person name="Aradska J."/>
            <person name="Bulat T."/>
            <person name="Smidak R."/>
            <person name="Sarate P."/>
            <person name="Gangsoo J."/>
            <person name="Sialana F."/>
            <person name="Bilban M."/>
            <person name="Lubec G."/>
        </authorList>
    </citation>
    <scope>NUCLEOTIDE SEQUENCE</scope>
    <source>
        <tissue evidence="1">Skin</tissue>
    </source>
</reference>
<dbReference type="PANTHER" id="PTHR16214:SF3">
    <property type="entry name" value="TRANSMEMBRANE PROTEIN 260"/>
    <property type="match status" value="1"/>
</dbReference>
<dbReference type="EMBL" id="HACG01006512">
    <property type="protein sequence ID" value="CEK53377.1"/>
    <property type="molecule type" value="Transcribed_RNA"/>
</dbReference>
<dbReference type="PANTHER" id="PTHR16214">
    <property type="entry name" value="TRANSMEMBRANE PROTEIN 260"/>
    <property type="match status" value="1"/>
</dbReference>
<gene>
    <name evidence="1" type="primary">ORF20103</name>
</gene>
<feature type="non-terminal residue" evidence="1">
    <location>
        <position position="1"/>
    </location>
</feature>
<sequence>REDNRMAFRFQDLIDANYNSRPIFACIGVQDHEPSWKESYTLWPFGVCWQIVREDAVLDISKWTNATSHLADQWAYPWSSANDGSWEDIANSEMWRAKTPTAYFYLE</sequence>
<evidence type="ECO:0000313" key="1">
    <source>
        <dbReference type="EMBL" id="CEK53377.1"/>
    </source>
</evidence>
<dbReference type="AlphaFoldDB" id="A0A0B6YAL9"/>
<accession>A0A0B6YAL9</accession>
<organism evidence="1">
    <name type="scientific">Arion vulgaris</name>
    <dbReference type="NCBI Taxonomy" id="1028688"/>
    <lineage>
        <taxon>Eukaryota</taxon>
        <taxon>Metazoa</taxon>
        <taxon>Spiralia</taxon>
        <taxon>Lophotrochozoa</taxon>
        <taxon>Mollusca</taxon>
        <taxon>Gastropoda</taxon>
        <taxon>Heterobranchia</taxon>
        <taxon>Euthyneura</taxon>
        <taxon>Panpulmonata</taxon>
        <taxon>Eupulmonata</taxon>
        <taxon>Stylommatophora</taxon>
        <taxon>Helicina</taxon>
        <taxon>Arionoidea</taxon>
        <taxon>Arionidae</taxon>
        <taxon>Arion</taxon>
    </lineage>
</organism>